<dbReference type="Proteomes" id="UP000460272">
    <property type="component" value="Unassembled WGS sequence"/>
</dbReference>
<organism evidence="7 8">
    <name type="scientific">Trebonia kvetii</name>
    <dbReference type="NCBI Taxonomy" id="2480626"/>
    <lineage>
        <taxon>Bacteria</taxon>
        <taxon>Bacillati</taxon>
        <taxon>Actinomycetota</taxon>
        <taxon>Actinomycetes</taxon>
        <taxon>Streptosporangiales</taxon>
        <taxon>Treboniaceae</taxon>
        <taxon>Trebonia</taxon>
    </lineage>
</organism>
<evidence type="ECO:0000256" key="4">
    <source>
        <dbReference type="ARBA" id="ARBA00022989"/>
    </source>
</evidence>
<name>A0A6P2C3S0_9ACTN</name>
<feature type="transmembrane region" description="Helical" evidence="6">
    <location>
        <begin position="12"/>
        <end position="32"/>
    </location>
</feature>
<dbReference type="Pfam" id="PF09678">
    <property type="entry name" value="Caa3_CtaG"/>
    <property type="match status" value="1"/>
</dbReference>
<dbReference type="InterPro" id="IPR019108">
    <property type="entry name" value="Caa3_assmbl_CtaG-rel"/>
</dbReference>
<proteinExistence type="predicted"/>
<dbReference type="EMBL" id="RPFW01000001">
    <property type="protein sequence ID" value="TVZ06059.1"/>
    <property type="molecule type" value="Genomic_DNA"/>
</dbReference>
<comment type="caution">
    <text evidence="7">The sequence shown here is derived from an EMBL/GenBank/DDBJ whole genome shotgun (WGS) entry which is preliminary data.</text>
</comment>
<dbReference type="AlphaFoldDB" id="A0A6P2C3S0"/>
<comment type="subcellular location">
    <subcellularLocation>
        <location evidence="1">Cell membrane</location>
        <topology evidence="1">Multi-pass membrane protein</topology>
    </subcellularLocation>
</comment>
<keyword evidence="4 6" id="KW-1133">Transmembrane helix</keyword>
<feature type="transmembrane region" description="Helical" evidence="6">
    <location>
        <begin position="48"/>
        <end position="69"/>
    </location>
</feature>
<feature type="transmembrane region" description="Helical" evidence="6">
    <location>
        <begin position="196"/>
        <end position="225"/>
    </location>
</feature>
<gene>
    <name evidence="7" type="ORF">EAS64_00930</name>
</gene>
<keyword evidence="3 6" id="KW-0812">Transmembrane</keyword>
<evidence type="ECO:0000313" key="8">
    <source>
        <dbReference type="Proteomes" id="UP000460272"/>
    </source>
</evidence>
<dbReference type="RefSeq" id="WP_145850813.1">
    <property type="nucleotide sequence ID" value="NZ_RPFW01000001.1"/>
</dbReference>
<protein>
    <submittedName>
        <fullName evidence="7">Cytochrome c oxidase assembly protein</fullName>
    </submittedName>
</protein>
<feature type="transmembrane region" description="Helical" evidence="6">
    <location>
        <begin position="81"/>
        <end position="106"/>
    </location>
</feature>
<sequence length="305" mass="33879">MHYILDNWAFDPFIVVVAVVVAWHEIGLFRLAERSRPERTRERRVRSLWFYSGLLVLLLAVVSPIDYWADSYFTVHMVQHLLLMFAAPSLVVAGAPGQPLLDALPGRSGKAVTRSMLADDWSRPLRALFRFVSGPVVAVVLFNLAMIVWHIPAAFDLAANNSAVHIWLEHGTFFATGVLFWLQFIPSPPFRSRMPILGRVAALLATNVVMIFIAMTLSIFATHSIYAPYDHVPGVTLPSFADQQIGAAVLWVCGDFWALPTMIMTIRKLLNDEAGLGPALERFVNRGSRAATSGSWTARAPRKVG</sequence>
<evidence type="ECO:0000256" key="3">
    <source>
        <dbReference type="ARBA" id="ARBA00022692"/>
    </source>
</evidence>
<evidence type="ECO:0000313" key="7">
    <source>
        <dbReference type="EMBL" id="TVZ06059.1"/>
    </source>
</evidence>
<evidence type="ECO:0000256" key="5">
    <source>
        <dbReference type="ARBA" id="ARBA00023136"/>
    </source>
</evidence>
<keyword evidence="8" id="KW-1185">Reference proteome</keyword>
<feature type="transmembrane region" description="Helical" evidence="6">
    <location>
        <begin position="127"/>
        <end position="151"/>
    </location>
</feature>
<feature type="transmembrane region" description="Helical" evidence="6">
    <location>
        <begin position="163"/>
        <end position="184"/>
    </location>
</feature>
<accession>A0A6P2C3S0</accession>
<reference evidence="7 8" key="1">
    <citation type="submission" date="2018-11" db="EMBL/GenBank/DDBJ databases">
        <title>Trebonia kvetii gen.nov., sp.nov., a novel acidophilic actinobacterium, and proposal of the new actinobacterial family Treboniaceae fam. nov.</title>
        <authorList>
            <person name="Rapoport D."/>
            <person name="Sagova-Mareckova M."/>
            <person name="Sedlacek I."/>
            <person name="Provaznik J."/>
            <person name="Kralova S."/>
            <person name="Pavlinic D."/>
            <person name="Benes V."/>
            <person name="Kopecky J."/>
        </authorList>
    </citation>
    <scope>NUCLEOTIDE SEQUENCE [LARGE SCALE GENOMIC DNA]</scope>
    <source>
        <strain evidence="7 8">15Tr583</strain>
    </source>
</reference>
<keyword evidence="5 6" id="KW-0472">Membrane</keyword>
<keyword evidence="2" id="KW-1003">Cell membrane</keyword>
<evidence type="ECO:0000256" key="1">
    <source>
        <dbReference type="ARBA" id="ARBA00004651"/>
    </source>
</evidence>
<evidence type="ECO:0000256" key="6">
    <source>
        <dbReference type="SAM" id="Phobius"/>
    </source>
</evidence>
<dbReference type="OrthoDB" id="259025at2"/>
<evidence type="ECO:0000256" key="2">
    <source>
        <dbReference type="ARBA" id="ARBA00022475"/>
    </source>
</evidence>
<feature type="transmembrane region" description="Helical" evidence="6">
    <location>
        <begin position="245"/>
        <end position="266"/>
    </location>
</feature>
<dbReference type="GO" id="GO:0005886">
    <property type="term" value="C:plasma membrane"/>
    <property type="evidence" value="ECO:0007669"/>
    <property type="project" value="UniProtKB-SubCell"/>
</dbReference>